<protein>
    <submittedName>
        <fullName evidence="1">Uncharacterized protein</fullName>
    </submittedName>
</protein>
<gene>
    <name evidence="1" type="ORF">IPOD504_LOCUS3415</name>
</gene>
<organism evidence="1 2">
    <name type="scientific">Iphiclides podalirius</name>
    <name type="common">scarce swallowtail</name>
    <dbReference type="NCBI Taxonomy" id="110791"/>
    <lineage>
        <taxon>Eukaryota</taxon>
        <taxon>Metazoa</taxon>
        <taxon>Ecdysozoa</taxon>
        <taxon>Arthropoda</taxon>
        <taxon>Hexapoda</taxon>
        <taxon>Insecta</taxon>
        <taxon>Pterygota</taxon>
        <taxon>Neoptera</taxon>
        <taxon>Endopterygota</taxon>
        <taxon>Lepidoptera</taxon>
        <taxon>Glossata</taxon>
        <taxon>Ditrysia</taxon>
        <taxon>Papilionoidea</taxon>
        <taxon>Papilionidae</taxon>
        <taxon>Papilioninae</taxon>
        <taxon>Iphiclides</taxon>
    </lineage>
</organism>
<dbReference type="Proteomes" id="UP000837857">
    <property type="component" value="Chromosome 13"/>
</dbReference>
<reference evidence="1" key="1">
    <citation type="submission" date="2022-03" db="EMBL/GenBank/DDBJ databases">
        <authorList>
            <person name="Martin H S."/>
        </authorList>
    </citation>
    <scope>NUCLEOTIDE SEQUENCE</scope>
</reference>
<sequence length="198" mass="21830">MLSTFDILMVLPPFKRCAGAWFCMSVVFALVAAASAVPVDRNKRSFYQYSNPEYYTGSDQYYVNQASSPVYSASPALYSSSLYNTQGLSQPTYRVPVSQTGAIYQPSVSYTSPSYVTVQRPEVYSPSRLYPAPLTTQVSSPALYNAEHSSHASSSSVYRVQAPASVTYSVQAPRAQYMAAPSTWQNNGNSWNLNNPWC</sequence>
<evidence type="ECO:0000313" key="2">
    <source>
        <dbReference type="Proteomes" id="UP000837857"/>
    </source>
</evidence>
<proteinExistence type="predicted"/>
<evidence type="ECO:0000313" key="1">
    <source>
        <dbReference type="EMBL" id="CAH2041789.1"/>
    </source>
</evidence>
<dbReference type="EMBL" id="OW152825">
    <property type="protein sequence ID" value="CAH2041789.1"/>
    <property type="molecule type" value="Genomic_DNA"/>
</dbReference>
<keyword evidence="2" id="KW-1185">Reference proteome</keyword>
<feature type="non-terminal residue" evidence="1">
    <location>
        <position position="198"/>
    </location>
</feature>
<name>A0ABN8HV81_9NEOP</name>
<accession>A0ABN8HV81</accession>